<dbReference type="EMBL" id="QFFG01000003">
    <property type="protein sequence ID" value="PWG05444.1"/>
    <property type="molecule type" value="Genomic_DNA"/>
</dbReference>
<accession>A0A2U2JAU5</accession>
<evidence type="ECO:0000259" key="4">
    <source>
        <dbReference type="Pfam" id="PF18962"/>
    </source>
</evidence>
<feature type="domain" description="Secretion system C-terminal sorting" evidence="4">
    <location>
        <begin position="193"/>
        <end position="263"/>
    </location>
</feature>
<dbReference type="RefSeq" id="WP_109404986.1">
    <property type="nucleotide sequence ID" value="NZ_QFFG01000003.1"/>
</dbReference>
<dbReference type="NCBIfam" id="TIGR04183">
    <property type="entry name" value="Por_Secre_tail"/>
    <property type="match status" value="1"/>
</dbReference>
<evidence type="ECO:0000313" key="5">
    <source>
        <dbReference type="EMBL" id="PWG05444.1"/>
    </source>
</evidence>
<dbReference type="InterPro" id="IPR002861">
    <property type="entry name" value="Reeler_dom"/>
</dbReference>
<dbReference type="InterPro" id="IPR026444">
    <property type="entry name" value="Secre_tail"/>
</dbReference>
<dbReference type="AlphaFoldDB" id="A0A2U2JAU5"/>
<feature type="signal peptide" evidence="2">
    <location>
        <begin position="1"/>
        <end position="25"/>
    </location>
</feature>
<gene>
    <name evidence="5" type="ORF">DIS07_09455</name>
</gene>
<evidence type="ECO:0000259" key="3">
    <source>
        <dbReference type="Pfam" id="PF02014"/>
    </source>
</evidence>
<keyword evidence="6" id="KW-1185">Reference proteome</keyword>
<proteinExistence type="predicted"/>
<evidence type="ECO:0000256" key="1">
    <source>
        <dbReference type="ARBA" id="ARBA00022729"/>
    </source>
</evidence>
<dbReference type="InterPro" id="IPR042307">
    <property type="entry name" value="Reeler_sf"/>
</dbReference>
<dbReference type="OrthoDB" id="1377410at2"/>
<dbReference type="CDD" id="cd08544">
    <property type="entry name" value="Reeler"/>
    <property type="match status" value="1"/>
</dbReference>
<dbReference type="NCBIfam" id="NF041895">
    <property type="entry name" value="choice_anch_V"/>
    <property type="match status" value="1"/>
</dbReference>
<sequence length="265" mass="28427">MKKNYFFKFILLLIPVVALTLMSNAGGRQNQLSGSPGDNNQTCAQCHSGGNFGVSPTIQIDIPATGYELNKEYNVTVMGGAAPKHGFQITAESTNNNAKVGTFIADANAKTKVFNNNKSLTHTIASTSLNESSWTFKWRSPDTNVGAIKFYTAMVAANGTGSSGGDQVATTSTDSFAKSTLSISAEKRLDFDMYPNPASDDLNIQLPNISSKATVQFYDYVGRLALSKTISTSKEKVNVSTLTSGVYIVKVVSDDKIGSQKFIKK</sequence>
<feature type="domain" description="Reelin" evidence="3">
    <location>
        <begin position="59"/>
        <end position="157"/>
    </location>
</feature>
<reference evidence="5 6" key="1">
    <citation type="submission" date="2018-05" db="EMBL/GenBank/DDBJ databases">
        <title>Polaribacter aquimarinus sp. nov., isolated from sediment in a sediment of sea.</title>
        <authorList>
            <person name="Lu D."/>
        </authorList>
    </citation>
    <scope>NUCLEOTIDE SEQUENCE [LARGE SCALE GENOMIC DNA]</scope>
    <source>
        <strain evidence="5 6">ZY113</strain>
    </source>
</reference>
<organism evidence="5 6">
    <name type="scientific">Polaribacter aquimarinus</name>
    <dbReference type="NCBI Taxonomy" id="2100726"/>
    <lineage>
        <taxon>Bacteria</taxon>
        <taxon>Pseudomonadati</taxon>
        <taxon>Bacteroidota</taxon>
        <taxon>Flavobacteriia</taxon>
        <taxon>Flavobacteriales</taxon>
        <taxon>Flavobacteriaceae</taxon>
    </lineage>
</organism>
<name>A0A2U2JAU5_9FLAO</name>
<evidence type="ECO:0000313" key="6">
    <source>
        <dbReference type="Proteomes" id="UP000245670"/>
    </source>
</evidence>
<dbReference type="Proteomes" id="UP000245670">
    <property type="component" value="Unassembled WGS sequence"/>
</dbReference>
<dbReference type="Pfam" id="PF02014">
    <property type="entry name" value="Reeler"/>
    <property type="match status" value="1"/>
</dbReference>
<comment type="caution">
    <text evidence="5">The sequence shown here is derived from an EMBL/GenBank/DDBJ whole genome shotgun (WGS) entry which is preliminary data.</text>
</comment>
<feature type="chain" id="PRO_5015508567" description="Secretion system C-terminal sorting domain-containing protein" evidence="2">
    <location>
        <begin position="26"/>
        <end position="265"/>
    </location>
</feature>
<evidence type="ECO:0000256" key="2">
    <source>
        <dbReference type="SAM" id="SignalP"/>
    </source>
</evidence>
<protein>
    <recommendedName>
        <fullName evidence="7">Secretion system C-terminal sorting domain-containing protein</fullName>
    </recommendedName>
</protein>
<dbReference type="Pfam" id="PF18962">
    <property type="entry name" value="Por_Secre_tail"/>
    <property type="match status" value="1"/>
</dbReference>
<dbReference type="Gene3D" id="2.60.40.4060">
    <property type="entry name" value="Reeler domain"/>
    <property type="match status" value="1"/>
</dbReference>
<evidence type="ECO:0008006" key="7">
    <source>
        <dbReference type="Google" id="ProtNLM"/>
    </source>
</evidence>
<keyword evidence="1 2" id="KW-0732">Signal</keyword>